<dbReference type="Pfam" id="PF03417">
    <property type="entry name" value="AAT"/>
    <property type="match status" value="1"/>
</dbReference>
<comment type="caution">
    <text evidence="2">The sequence shown here is derived from an EMBL/GenBank/DDBJ whole genome shotgun (WGS) entry which is preliminary data.</text>
</comment>
<dbReference type="PANTHER" id="PTHR34180">
    <property type="entry name" value="PEPTIDASE C45"/>
    <property type="match status" value="1"/>
</dbReference>
<accession>A0A246G8B7</accession>
<dbReference type="EMBL" id="MTCY01000048">
    <property type="protein sequence ID" value="OWP75086.1"/>
    <property type="molecule type" value="Genomic_DNA"/>
</dbReference>
<evidence type="ECO:0000313" key="2">
    <source>
        <dbReference type="EMBL" id="OWP75086.1"/>
    </source>
</evidence>
<sequence>MKEIQLSGTYYEMGKQHGSFLKEDIHRFLEDGYFQINRLCNKPINGKNVKAYTEVYQQSIQRYLPEIYEEIKGLSEGAGITLEDAILLQIRREIIGSNAFTLAGDCSSIGIHRPNNLLAGQTIDLNGDMTSLGQVFKLKPFGKDKPEILQYSFSGLLGYMGMNNFGLSVCINLVVSNGWQAGIPPYLLVRKFLECKQIDECLDCIKSLPIASSRSFIIQDKHKQIILEITPSKYRVIESDILLHTNHYLHEDLQKDDVVNIFSKNSSRKRLEVLQAQIAEKQELEDIKTMFRDHSVYPVGTCAHNESNFNWSETVAAVIMQPKEGIFHALKGKPCKENYSVFKF</sequence>
<dbReference type="Gene3D" id="1.10.10.2120">
    <property type="match status" value="1"/>
</dbReference>
<dbReference type="InterPro" id="IPR047794">
    <property type="entry name" value="C45_proenzyme-like"/>
</dbReference>
<organism evidence="2 3">
    <name type="scientific">Flavobacterium columnare</name>
    <dbReference type="NCBI Taxonomy" id="996"/>
    <lineage>
        <taxon>Bacteria</taxon>
        <taxon>Pseudomonadati</taxon>
        <taxon>Bacteroidota</taxon>
        <taxon>Flavobacteriia</taxon>
        <taxon>Flavobacteriales</taxon>
        <taxon>Flavobacteriaceae</taxon>
        <taxon>Flavobacterium</taxon>
    </lineage>
</organism>
<dbReference type="Gene3D" id="3.60.60.10">
    <property type="entry name" value="Penicillin V Acylase, Chain A"/>
    <property type="match status" value="1"/>
</dbReference>
<protein>
    <recommendedName>
        <fullName evidence="1">Peptidase C45 hydrolase domain-containing protein</fullName>
    </recommendedName>
</protein>
<feature type="domain" description="Peptidase C45 hydrolase" evidence="1">
    <location>
        <begin position="155"/>
        <end position="326"/>
    </location>
</feature>
<proteinExistence type="predicted"/>
<name>A0A246G8B7_9FLAO</name>
<dbReference type="NCBIfam" id="NF040521">
    <property type="entry name" value="C45_proenzyme"/>
    <property type="match status" value="1"/>
</dbReference>
<dbReference type="Proteomes" id="UP000198034">
    <property type="component" value="Unassembled WGS sequence"/>
</dbReference>
<evidence type="ECO:0000259" key="1">
    <source>
        <dbReference type="Pfam" id="PF03417"/>
    </source>
</evidence>
<dbReference type="OrthoDB" id="8109453at2"/>
<dbReference type="InterPro" id="IPR047801">
    <property type="entry name" value="Peptidase_C45"/>
</dbReference>
<evidence type="ECO:0000313" key="3">
    <source>
        <dbReference type="Proteomes" id="UP000198034"/>
    </source>
</evidence>
<gene>
    <name evidence="2" type="ORF">BWK62_12775</name>
</gene>
<dbReference type="InterPro" id="IPR005079">
    <property type="entry name" value="Peptidase_C45_hydrolase"/>
</dbReference>
<dbReference type="AlphaFoldDB" id="A0A246G8B7"/>
<reference evidence="2 3" key="1">
    <citation type="journal article" date="2017" name="Infect. Genet. Evol.">
        <title>Comparative genome analysis of fish pathogen Flavobacterium columnare reveals extensive sequence diversity within the species.</title>
        <authorList>
            <person name="Kayansamruaj P."/>
            <person name="Dong H.T."/>
            <person name="Hirono I."/>
            <person name="Kondo H."/>
            <person name="Senapin S."/>
            <person name="Rodkhum C."/>
        </authorList>
    </citation>
    <scope>NUCLEOTIDE SEQUENCE [LARGE SCALE GENOMIC DNA]</scope>
    <source>
        <strain evidence="2 3">1214</strain>
    </source>
</reference>
<dbReference type="PANTHER" id="PTHR34180:SF1">
    <property type="entry name" value="BETA-ALANYL-DOPAMINE_CARCININE HYDROLASE"/>
    <property type="match status" value="1"/>
</dbReference>